<dbReference type="AlphaFoldDB" id="A0A0S4N9K0"/>
<organism evidence="5 6">
    <name type="scientific">Candidatus Thermokryptus mobilis</name>
    <dbReference type="NCBI Taxonomy" id="1643428"/>
    <lineage>
        <taxon>Bacteria</taxon>
        <taxon>Pseudomonadati</taxon>
        <taxon>Candidatus Kryptoniota</taxon>
        <taxon>Candidatus Thermokryptus</taxon>
    </lineage>
</organism>
<dbReference type="PANTHER" id="PTHR42756">
    <property type="entry name" value="TRANSCRIPTIONAL REGULATOR, MARR"/>
    <property type="match status" value="1"/>
</dbReference>
<protein>
    <submittedName>
        <fullName evidence="5">DNA-binding transcriptional regulator, MarR family</fullName>
    </submittedName>
</protein>
<sequence length="208" mass="23835">MSSIFDPKEQERNIDAKIVAGLERISRVFKLLLWDVAKEENLSPIQIQFLVYLAYNRASRSRITDIANEFALTKATVSDAISSLEEKGLVKRVENREDRRNYFLKLTQKGKKVAEDVSNWADVLKSELKNFSVKEKEMFLSFILNLIGALYDAGIITIQRMCFSCIYFQKNVHPDSKSPHHCGLLDKPLSIVEIRLDCEDYEPAVKSA</sequence>
<feature type="domain" description="HTH marR-type" evidence="4">
    <location>
        <begin position="15"/>
        <end position="148"/>
    </location>
</feature>
<dbReference type="GO" id="GO:0003677">
    <property type="term" value="F:DNA binding"/>
    <property type="evidence" value="ECO:0007669"/>
    <property type="project" value="UniProtKB-KW"/>
</dbReference>
<dbReference type="PRINTS" id="PR00598">
    <property type="entry name" value="HTHMARR"/>
</dbReference>
<dbReference type="InterPro" id="IPR000835">
    <property type="entry name" value="HTH_MarR-typ"/>
</dbReference>
<evidence type="ECO:0000256" key="1">
    <source>
        <dbReference type="ARBA" id="ARBA00023015"/>
    </source>
</evidence>
<dbReference type="OrthoDB" id="9786071at2"/>
<dbReference type="RefSeq" id="WP_140945282.1">
    <property type="nucleotide sequence ID" value="NZ_FAOO01000010.1"/>
</dbReference>
<dbReference type="Pfam" id="PF12802">
    <property type="entry name" value="MarR_2"/>
    <property type="match status" value="1"/>
</dbReference>
<keyword evidence="1" id="KW-0805">Transcription regulation</keyword>
<proteinExistence type="predicted"/>
<reference evidence="6" key="1">
    <citation type="submission" date="2015-11" db="EMBL/GenBank/DDBJ databases">
        <authorList>
            <person name="Varghese N."/>
        </authorList>
    </citation>
    <scope>NUCLEOTIDE SEQUENCE [LARGE SCALE GENOMIC DNA]</scope>
</reference>
<dbReference type="PANTHER" id="PTHR42756:SF1">
    <property type="entry name" value="TRANSCRIPTIONAL REPRESSOR OF EMRAB OPERON"/>
    <property type="match status" value="1"/>
</dbReference>
<evidence type="ECO:0000313" key="5">
    <source>
        <dbReference type="EMBL" id="CUU06541.1"/>
    </source>
</evidence>
<dbReference type="Gene3D" id="1.10.10.10">
    <property type="entry name" value="Winged helix-like DNA-binding domain superfamily/Winged helix DNA-binding domain"/>
    <property type="match status" value="1"/>
</dbReference>
<keyword evidence="2 5" id="KW-0238">DNA-binding</keyword>
<dbReference type="EMBL" id="FAOO01000010">
    <property type="protein sequence ID" value="CUU06541.1"/>
    <property type="molecule type" value="Genomic_DNA"/>
</dbReference>
<dbReference type="InterPro" id="IPR036390">
    <property type="entry name" value="WH_DNA-bd_sf"/>
</dbReference>
<dbReference type="InterPro" id="IPR023187">
    <property type="entry name" value="Tscrpt_reg_MarR-type_CS"/>
</dbReference>
<keyword evidence="6" id="KW-1185">Reference proteome</keyword>
<accession>A0A0S4N9K0</accession>
<dbReference type="Proteomes" id="UP000320623">
    <property type="component" value="Unassembled WGS sequence"/>
</dbReference>
<dbReference type="InterPro" id="IPR036388">
    <property type="entry name" value="WH-like_DNA-bd_sf"/>
</dbReference>
<dbReference type="GO" id="GO:0003700">
    <property type="term" value="F:DNA-binding transcription factor activity"/>
    <property type="evidence" value="ECO:0007669"/>
    <property type="project" value="InterPro"/>
</dbReference>
<name>A0A0S4N9K0_9BACT</name>
<dbReference type="PROSITE" id="PS50995">
    <property type="entry name" value="HTH_MARR_2"/>
    <property type="match status" value="1"/>
</dbReference>
<dbReference type="SMART" id="SM00347">
    <property type="entry name" value="HTH_MARR"/>
    <property type="match status" value="1"/>
</dbReference>
<dbReference type="STRING" id="1643428.GCA_001442855_01511"/>
<keyword evidence="3" id="KW-0804">Transcription</keyword>
<dbReference type="PROSITE" id="PS01117">
    <property type="entry name" value="HTH_MARR_1"/>
    <property type="match status" value="1"/>
</dbReference>
<gene>
    <name evidence="5" type="ORF">JGI1_01544</name>
</gene>
<evidence type="ECO:0000256" key="3">
    <source>
        <dbReference type="ARBA" id="ARBA00023163"/>
    </source>
</evidence>
<evidence type="ECO:0000256" key="2">
    <source>
        <dbReference type="ARBA" id="ARBA00023125"/>
    </source>
</evidence>
<dbReference type="SUPFAM" id="SSF46785">
    <property type="entry name" value="Winged helix' DNA-binding domain"/>
    <property type="match status" value="1"/>
</dbReference>
<evidence type="ECO:0000259" key="4">
    <source>
        <dbReference type="PROSITE" id="PS50995"/>
    </source>
</evidence>
<evidence type="ECO:0000313" key="6">
    <source>
        <dbReference type="Proteomes" id="UP000320623"/>
    </source>
</evidence>